<comment type="caution">
    <text evidence="1">The sequence shown here is derived from an EMBL/GenBank/DDBJ whole genome shotgun (WGS) entry which is preliminary data.</text>
</comment>
<reference evidence="2" key="1">
    <citation type="submission" date="2017-09" db="EMBL/GenBank/DDBJ databases">
        <title>Metaegenomics of thermophilic ammonia-oxidizing enrichment culture.</title>
        <authorList>
            <person name="Kato S."/>
            <person name="Suzuki K."/>
        </authorList>
    </citation>
    <scope>NUCLEOTIDE SEQUENCE [LARGE SCALE GENOMIC DNA]</scope>
</reference>
<name>A0A2H5XCU4_9BACT</name>
<dbReference type="AlphaFoldDB" id="A0A2H5XCU4"/>
<dbReference type="EMBL" id="BEHT01000018">
    <property type="protein sequence ID" value="GBC98984.1"/>
    <property type="molecule type" value="Genomic_DNA"/>
</dbReference>
<evidence type="ECO:0000313" key="1">
    <source>
        <dbReference type="EMBL" id="GBC98984.1"/>
    </source>
</evidence>
<accession>A0A2H5XCU4</accession>
<organism evidence="1 2">
    <name type="scientific">Candidatus Fervidibacter japonicus</name>
    <dbReference type="NCBI Taxonomy" id="2035412"/>
    <lineage>
        <taxon>Bacteria</taxon>
        <taxon>Candidatus Fervidibacterota</taxon>
        <taxon>Candidatus Fervidibacter</taxon>
    </lineage>
</organism>
<gene>
    <name evidence="1" type="ORF">HRbin17_01505</name>
</gene>
<protein>
    <submittedName>
        <fullName evidence="1">Uncharacterized protein</fullName>
    </submittedName>
</protein>
<sequence>MLTQFFVHFFDDKDRISMQGDHEPPLMQTNLPQWKGKISYEMKFIVPKELTDGSYRIVVGLYNKEGRLKLKAGKGVAEEKEFRYRVGMLVVDSRSLAAPPDNQGKRTLDLTGYELVFNEGFEEPLDVLPWGSGTR</sequence>
<evidence type="ECO:0000313" key="2">
    <source>
        <dbReference type="Proteomes" id="UP000236173"/>
    </source>
</evidence>
<dbReference type="Proteomes" id="UP000236173">
    <property type="component" value="Unassembled WGS sequence"/>
</dbReference>
<proteinExistence type="predicted"/>